<organism evidence="1 2">
    <name type="scientific">Caerostris darwini</name>
    <dbReference type="NCBI Taxonomy" id="1538125"/>
    <lineage>
        <taxon>Eukaryota</taxon>
        <taxon>Metazoa</taxon>
        <taxon>Ecdysozoa</taxon>
        <taxon>Arthropoda</taxon>
        <taxon>Chelicerata</taxon>
        <taxon>Arachnida</taxon>
        <taxon>Araneae</taxon>
        <taxon>Araneomorphae</taxon>
        <taxon>Entelegynae</taxon>
        <taxon>Araneoidea</taxon>
        <taxon>Araneidae</taxon>
        <taxon>Caerostris</taxon>
    </lineage>
</organism>
<proteinExistence type="predicted"/>
<evidence type="ECO:0000313" key="1">
    <source>
        <dbReference type="EMBL" id="GIX93074.1"/>
    </source>
</evidence>
<comment type="caution">
    <text evidence="1">The sequence shown here is derived from an EMBL/GenBank/DDBJ whole genome shotgun (WGS) entry which is preliminary data.</text>
</comment>
<dbReference type="EMBL" id="BPLQ01002451">
    <property type="protein sequence ID" value="GIX93074.1"/>
    <property type="molecule type" value="Genomic_DNA"/>
</dbReference>
<gene>
    <name evidence="1" type="ORF">CDAR_171051</name>
</gene>
<dbReference type="AlphaFoldDB" id="A0AAV4PB02"/>
<evidence type="ECO:0000313" key="2">
    <source>
        <dbReference type="Proteomes" id="UP001054837"/>
    </source>
</evidence>
<reference evidence="1 2" key="1">
    <citation type="submission" date="2021-06" db="EMBL/GenBank/DDBJ databases">
        <title>Caerostris darwini draft genome.</title>
        <authorList>
            <person name="Kono N."/>
            <person name="Arakawa K."/>
        </authorList>
    </citation>
    <scope>NUCLEOTIDE SEQUENCE [LARGE SCALE GENOMIC DNA]</scope>
</reference>
<keyword evidence="2" id="KW-1185">Reference proteome</keyword>
<name>A0AAV4PB02_9ARAC</name>
<dbReference type="Proteomes" id="UP001054837">
    <property type="component" value="Unassembled WGS sequence"/>
</dbReference>
<protein>
    <submittedName>
        <fullName evidence="1">Uncharacterized protein</fullName>
    </submittedName>
</protein>
<accession>A0AAV4PB02</accession>
<sequence>MALECAVYRFAIVRGGGGTFGGQSSRGSVSVGKFFDYVILINKLFLEMTEYRTEKRRFMPVSSTEKHGVYRGSFHSSGDQAKGLVMKGLQRLPNHATKKIGFFWWKNSTQFCKTRGCQKCPAEVPRPYPDGQDAGKEAPKFVGPGGAFGEDEGARRRVHRSGDQLEIQIRGVGFSDKPLSRNESQISPQVRYSGLRQRKTEKNGEQVKTTLQTTKRSREVVKDVKLSCKVVNDVTKAAEEVKGSREVVKDVKLSCKVVNEVTKAAEVQQRP</sequence>